<reference evidence="3 6" key="2">
    <citation type="submission" date="2020-08" db="EMBL/GenBank/DDBJ databases">
        <title>Sequencing the genomes of 1000 actinobacteria strains.</title>
        <authorList>
            <person name="Klenk H.-P."/>
        </authorList>
    </citation>
    <scope>NUCLEOTIDE SEQUENCE [LARGE SCALE GENOMIC DNA]</scope>
    <source>
        <strain evidence="3 6">DSM 15626</strain>
    </source>
</reference>
<proteinExistence type="predicted"/>
<keyword evidence="1" id="KW-0812">Transmembrane</keyword>
<feature type="signal peptide" evidence="2">
    <location>
        <begin position="1"/>
        <end position="31"/>
    </location>
</feature>
<evidence type="ECO:0000256" key="1">
    <source>
        <dbReference type="SAM" id="Phobius"/>
    </source>
</evidence>
<feature type="chain" id="PRO_5036217667" evidence="2">
    <location>
        <begin position="32"/>
        <end position="122"/>
    </location>
</feature>
<evidence type="ECO:0000313" key="3">
    <source>
        <dbReference type="EMBL" id="MBB6565414.1"/>
    </source>
</evidence>
<dbReference type="AlphaFoldDB" id="A0A7Y4L1A3"/>
<dbReference type="Proteomes" id="UP000534306">
    <property type="component" value="Unassembled WGS sequence"/>
</dbReference>
<keyword evidence="5" id="KW-1185">Reference proteome</keyword>
<accession>A0A7Y4L1A3</accession>
<protein>
    <submittedName>
        <fullName evidence="3">O-antigen ligase</fullName>
    </submittedName>
</protein>
<sequence>MKLWVANVVATLLVAGAVVLQLVAAASPACAPGCDPHGYLLIIVGFPAALGGLLALTAVGLLIARRRAGLWLALVVAGGCALQLLLLARLLPAGLIAAVGVLLIAGVVFATLGIRRVDLKSG</sequence>
<gene>
    <name evidence="3" type="ORF">HNR71_001051</name>
    <name evidence="4" type="ORF">HPO96_15655</name>
</gene>
<keyword evidence="1" id="KW-1133">Transmembrane helix</keyword>
<dbReference type="RefSeq" id="WP_171674173.1">
    <property type="nucleotide sequence ID" value="NZ_BAAAGT010000001.1"/>
</dbReference>
<reference evidence="4 5" key="1">
    <citation type="submission" date="2020-05" db="EMBL/GenBank/DDBJ databases">
        <title>Genome sequence of Kribbella sandramycini ATCC 39419.</title>
        <authorList>
            <person name="Maclea K.S."/>
            <person name="Fair J.L."/>
        </authorList>
    </citation>
    <scope>NUCLEOTIDE SEQUENCE [LARGE SCALE GENOMIC DNA]</scope>
    <source>
        <strain evidence="4 5">ATCC 39419</strain>
    </source>
</reference>
<keyword evidence="3" id="KW-0436">Ligase</keyword>
<evidence type="ECO:0000313" key="6">
    <source>
        <dbReference type="Proteomes" id="UP000553957"/>
    </source>
</evidence>
<evidence type="ECO:0000313" key="4">
    <source>
        <dbReference type="EMBL" id="NOL41682.1"/>
    </source>
</evidence>
<keyword evidence="1" id="KW-0472">Membrane</keyword>
<dbReference type="EMBL" id="JABJRC010000003">
    <property type="protein sequence ID" value="NOL41682.1"/>
    <property type="molecule type" value="Genomic_DNA"/>
</dbReference>
<evidence type="ECO:0000313" key="5">
    <source>
        <dbReference type="Proteomes" id="UP000534306"/>
    </source>
</evidence>
<keyword evidence="2" id="KW-0732">Signal</keyword>
<feature type="transmembrane region" description="Helical" evidence="1">
    <location>
        <begin position="70"/>
        <end position="88"/>
    </location>
</feature>
<feature type="transmembrane region" description="Helical" evidence="1">
    <location>
        <begin position="38"/>
        <end position="63"/>
    </location>
</feature>
<feature type="transmembrane region" description="Helical" evidence="1">
    <location>
        <begin position="94"/>
        <end position="114"/>
    </location>
</feature>
<dbReference type="Proteomes" id="UP000553957">
    <property type="component" value="Unassembled WGS sequence"/>
</dbReference>
<evidence type="ECO:0000256" key="2">
    <source>
        <dbReference type="SAM" id="SignalP"/>
    </source>
</evidence>
<dbReference type="GO" id="GO:0016874">
    <property type="term" value="F:ligase activity"/>
    <property type="evidence" value="ECO:0007669"/>
    <property type="project" value="UniProtKB-KW"/>
</dbReference>
<organism evidence="4 5">
    <name type="scientific">Kribbella sandramycini</name>
    <dbReference type="NCBI Taxonomy" id="60450"/>
    <lineage>
        <taxon>Bacteria</taxon>
        <taxon>Bacillati</taxon>
        <taxon>Actinomycetota</taxon>
        <taxon>Actinomycetes</taxon>
        <taxon>Propionibacteriales</taxon>
        <taxon>Kribbellaceae</taxon>
        <taxon>Kribbella</taxon>
    </lineage>
</organism>
<comment type="caution">
    <text evidence="4">The sequence shown here is derived from an EMBL/GenBank/DDBJ whole genome shotgun (WGS) entry which is preliminary data.</text>
</comment>
<name>A0A7Y4L1A3_9ACTN</name>
<dbReference type="EMBL" id="JACHKF010000001">
    <property type="protein sequence ID" value="MBB6565414.1"/>
    <property type="molecule type" value="Genomic_DNA"/>
</dbReference>